<organism evidence="4 5">
    <name type="scientific">Orchesella dallaii</name>
    <dbReference type="NCBI Taxonomy" id="48710"/>
    <lineage>
        <taxon>Eukaryota</taxon>
        <taxon>Metazoa</taxon>
        <taxon>Ecdysozoa</taxon>
        <taxon>Arthropoda</taxon>
        <taxon>Hexapoda</taxon>
        <taxon>Collembola</taxon>
        <taxon>Entomobryomorpha</taxon>
        <taxon>Entomobryoidea</taxon>
        <taxon>Orchesellidae</taxon>
        <taxon>Orchesellinae</taxon>
        <taxon>Orchesella</taxon>
    </lineage>
</organism>
<keyword evidence="2" id="KW-0560">Oxidoreductase</keyword>
<keyword evidence="1" id="KW-0521">NADP</keyword>
<gene>
    <name evidence="4" type="ORF">ODALV1_LOCUS16400</name>
</gene>
<dbReference type="SUPFAM" id="SSF51735">
    <property type="entry name" value="NAD(P)-binding Rossmann-fold domains"/>
    <property type="match status" value="1"/>
</dbReference>
<feature type="domain" description="NmrA-like" evidence="3">
    <location>
        <begin position="20"/>
        <end position="276"/>
    </location>
</feature>
<reference evidence="4 5" key="1">
    <citation type="submission" date="2024-08" db="EMBL/GenBank/DDBJ databases">
        <authorList>
            <person name="Cucini C."/>
            <person name="Frati F."/>
        </authorList>
    </citation>
    <scope>NUCLEOTIDE SEQUENCE [LARGE SCALE GENOMIC DNA]</scope>
</reference>
<evidence type="ECO:0000256" key="1">
    <source>
        <dbReference type="ARBA" id="ARBA00022857"/>
    </source>
</evidence>
<dbReference type="InterPro" id="IPR008030">
    <property type="entry name" value="NmrA-like"/>
</dbReference>
<dbReference type="Gene3D" id="3.40.50.720">
    <property type="entry name" value="NAD(P)-binding Rossmann-like Domain"/>
    <property type="match status" value="1"/>
</dbReference>
<dbReference type="Pfam" id="PF05368">
    <property type="entry name" value="NmrA"/>
    <property type="match status" value="1"/>
</dbReference>
<dbReference type="Proteomes" id="UP001642540">
    <property type="component" value="Unassembled WGS sequence"/>
</dbReference>
<evidence type="ECO:0000259" key="3">
    <source>
        <dbReference type="Pfam" id="PF05368"/>
    </source>
</evidence>
<keyword evidence="5" id="KW-1185">Reference proteome</keyword>
<proteinExistence type="predicted"/>
<protein>
    <recommendedName>
        <fullName evidence="3">NmrA-like domain-containing protein</fullName>
    </recommendedName>
</protein>
<dbReference type="PANTHER" id="PTHR47706">
    <property type="entry name" value="NMRA-LIKE FAMILY PROTEIN"/>
    <property type="match status" value="1"/>
</dbReference>
<dbReference type="PANTHER" id="PTHR47706:SF9">
    <property type="entry name" value="NMRA-LIKE DOMAIN-CONTAINING PROTEIN-RELATED"/>
    <property type="match status" value="1"/>
</dbReference>
<dbReference type="InterPro" id="IPR051609">
    <property type="entry name" value="NmrA/Isoflavone_reductase-like"/>
</dbReference>
<comment type="caution">
    <text evidence="4">The sequence shown here is derived from an EMBL/GenBank/DDBJ whole genome shotgun (WGS) entry which is preliminary data.</text>
</comment>
<dbReference type="InterPro" id="IPR036291">
    <property type="entry name" value="NAD(P)-bd_dom_sf"/>
</dbReference>
<dbReference type="Gene3D" id="3.90.25.10">
    <property type="entry name" value="UDP-galactose 4-epimerase, domain 1"/>
    <property type="match status" value="1"/>
</dbReference>
<evidence type="ECO:0000313" key="4">
    <source>
        <dbReference type="EMBL" id="CAL8114292.1"/>
    </source>
</evidence>
<dbReference type="EMBL" id="CAXLJM020000049">
    <property type="protein sequence ID" value="CAL8114292.1"/>
    <property type="molecule type" value="Genomic_DNA"/>
</dbReference>
<accession>A0ABP1R2H1</accession>
<evidence type="ECO:0000313" key="5">
    <source>
        <dbReference type="Proteomes" id="UP001642540"/>
    </source>
</evidence>
<evidence type="ECO:0000256" key="2">
    <source>
        <dbReference type="ARBA" id="ARBA00023002"/>
    </source>
</evidence>
<sequence length="323" mass="35240">MGNCVCRKKTENKISGAPSVAVVGSTGYVGKILMPAFLEGLKDGKLKEVRVLTTEAKLNSQQIQDYASSGAKAFAIDYANVSTVTAALKGVDAVVSTLGPGGEGIENVKTTLIDALVAAKVKLYFPSEFGTNHYKYTNYSHPLFDGKRMHFKQAKERGLNPIRMLTGCIMEFAFGKQRFGIDCISGVWTVVGNGADIPCATTAERDLGRFTLEAVLLALSDITKCPDAIEVYSDLKTLREYAKALDRVSERETKIVQAQLDDFKAQYEATQDFPKLIMIMLAEGAFDFSKSTGNQLLNPNDSVWQLKRFEEFAKETGGIPGNS</sequence>
<name>A0ABP1R2H1_9HEXA</name>